<keyword evidence="4 11" id="KW-0378">Hydrolase</keyword>
<dbReference type="InterPro" id="IPR050079">
    <property type="entry name" value="DEAD_box_RNA_helicase"/>
</dbReference>
<feature type="compositionally biased region" description="Basic and acidic residues" evidence="12">
    <location>
        <begin position="395"/>
        <end position="412"/>
    </location>
</feature>
<evidence type="ECO:0000313" key="16">
    <source>
        <dbReference type="EMBL" id="MCQ4769440.1"/>
    </source>
</evidence>
<dbReference type="InterPro" id="IPR011545">
    <property type="entry name" value="DEAD/DEAH_box_helicase_dom"/>
</dbReference>
<dbReference type="GO" id="GO:0003724">
    <property type="term" value="F:RNA helicase activity"/>
    <property type="evidence" value="ECO:0007669"/>
    <property type="project" value="UniProtKB-EC"/>
</dbReference>
<evidence type="ECO:0000256" key="3">
    <source>
        <dbReference type="ARBA" id="ARBA00022741"/>
    </source>
</evidence>
<dbReference type="InterPro" id="IPR001650">
    <property type="entry name" value="Helicase_C-like"/>
</dbReference>
<dbReference type="PROSITE" id="PS51192">
    <property type="entry name" value="HELICASE_ATP_BIND_1"/>
    <property type="match status" value="1"/>
</dbReference>
<feature type="region of interest" description="Disordered" evidence="12">
    <location>
        <begin position="385"/>
        <end position="588"/>
    </location>
</feature>
<evidence type="ECO:0000256" key="4">
    <source>
        <dbReference type="ARBA" id="ARBA00022801"/>
    </source>
</evidence>
<feature type="domain" description="Helicase C-terminal" evidence="14">
    <location>
        <begin position="233"/>
        <end position="380"/>
    </location>
</feature>
<evidence type="ECO:0000256" key="6">
    <source>
        <dbReference type="ARBA" id="ARBA00022840"/>
    </source>
</evidence>
<evidence type="ECO:0000256" key="2">
    <source>
        <dbReference type="ARBA" id="ARBA00022490"/>
    </source>
</evidence>
<gene>
    <name evidence="16" type="ORF">NE579_03025</name>
</gene>
<dbReference type="InterPro" id="IPR014001">
    <property type="entry name" value="Helicase_ATP-bd"/>
</dbReference>
<feature type="compositionally biased region" description="Basic and acidic residues" evidence="12">
    <location>
        <begin position="466"/>
        <end position="479"/>
    </location>
</feature>
<evidence type="ECO:0000256" key="10">
    <source>
        <dbReference type="PROSITE-ProRule" id="PRU00552"/>
    </source>
</evidence>
<evidence type="ECO:0000256" key="8">
    <source>
        <dbReference type="ARBA" id="ARBA00047984"/>
    </source>
</evidence>
<dbReference type="PANTHER" id="PTHR47959">
    <property type="entry name" value="ATP-DEPENDENT RNA HELICASE RHLE-RELATED"/>
    <property type="match status" value="1"/>
</dbReference>
<dbReference type="PANTHER" id="PTHR47959:SF13">
    <property type="entry name" value="ATP-DEPENDENT RNA HELICASE RHLE"/>
    <property type="match status" value="1"/>
</dbReference>
<dbReference type="InterPro" id="IPR027417">
    <property type="entry name" value="P-loop_NTPase"/>
</dbReference>
<dbReference type="PROSITE" id="PS00039">
    <property type="entry name" value="DEAD_ATP_HELICASE"/>
    <property type="match status" value="1"/>
</dbReference>
<comment type="caution">
    <text evidence="16">The sequence shown here is derived from an EMBL/GenBank/DDBJ whole genome shotgun (WGS) entry which is preliminary data.</text>
</comment>
<protein>
    <recommendedName>
        <fullName evidence="9">ATP-dependent RNA helicase CshA</fullName>
        <ecNumber evidence="1">3.6.4.13</ecNumber>
    </recommendedName>
</protein>
<evidence type="ECO:0000256" key="12">
    <source>
        <dbReference type="SAM" id="MobiDB-lite"/>
    </source>
</evidence>
<organism evidence="16 17">
    <name type="scientific">Intestinimonas massiliensis</name>
    <name type="common">ex Afouda et al. 2020</name>
    <dbReference type="NCBI Taxonomy" id="1673721"/>
    <lineage>
        <taxon>Bacteria</taxon>
        <taxon>Bacillati</taxon>
        <taxon>Bacillota</taxon>
        <taxon>Clostridia</taxon>
        <taxon>Eubacteriales</taxon>
        <taxon>Intestinimonas</taxon>
    </lineage>
</organism>
<dbReference type="SUPFAM" id="SSF52540">
    <property type="entry name" value="P-loop containing nucleoside triphosphate hydrolases"/>
    <property type="match status" value="1"/>
</dbReference>
<evidence type="ECO:0000259" key="15">
    <source>
        <dbReference type="PROSITE" id="PS51195"/>
    </source>
</evidence>
<dbReference type="SMART" id="SM00487">
    <property type="entry name" value="DEXDc"/>
    <property type="match status" value="1"/>
</dbReference>
<dbReference type="Gene3D" id="3.40.50.300">
    <property type="entry name" value="P-loop containing nucleotide triphosphate hydrolases"/>
    <property type="match status" value="2"/>
</dbReference>
<proteinExistence type="inferred from homology"/>
<dbReference type="PROSITE" id="PS51194">
    <property type="entry name" value="HELICASE_CTER"/>
    <property type="match status" value="1"/>
</dbReference>
<evidence type="ECO:0000259" key="14">
    <source>
        <dbReference type="PROSITE" id="PS51194"/>
    </source>
</evidence>
<dbReference type="InterPro" id="IPR044742">
    <property type="entry name" value="DEAD/DEAH_RhlB"/>
</dbReference>
<dbReference type="RefSeq" id="WP_256303207.1">
    <property type="nucleotide sequence ID" value="NZ_JANFYS010000003.1"/>
</dbReference>
<dbReference type="Proteomes" id="UP001204562">
    <property type="component" value="Unassembled WGS sequence"/>
</dbReference>
<keyword evidence="5 11" id="KW-0347">Helicase</keyword>
<dbReference type="EMBL" id="JANFYS010000003">
    <property type="protein sequence ID" value="MCQ4769440.1"/>
    <property type="molecule type" value="Genomic_DNA"/>
</dbReference>
<name>A0AAW5JL07_9FIRM</name>
<evidence type="ECO:0000256" key="5">
    <source>
        <dbReference type="ARBA" id="ARBA00022806"/>
    </source>
</evidence>
<feature type="domain" description="Helicase ATP-binding" evidence="13">
    <location>
        <begin position="32"/>
        <end position="206"/>
    </location>
</feature>
<dbReference type="InterPro" id="IPR014014">
    <property type="entry name" value="RNA_helicase_DEAD_Q_motif"/>
</dbReference>
<comment type="catalytic activity">
    <reaction evidence="8">
        <text>ATP + H2O = ADP + phosphate + H(+)</text>
        <dbReference type="Rhea" id="RHEA:13065"/>
        <dbReference type="ChEBI" id="CHEBI:15377"/>
        <dbReference type="ChEBI" id="CHEBI:15378"/>
        <dbReference type="ChEBI" id="CHEBI:30616"/>
        <dbReference type="ChEBI" id="CHEBI:43474"/>
        <dbReference type="ChEBI" id="CHEBI:456216"/>
        <dbReference type="EC" id="3.6.4.13"/>
    </reaction>
</comment>
<feature type="compositionally biased region" description="Polar residues" evidence="12">
    <location>
        <begin position="565"/>
        <end position="577"/>
    </location>
</feature>
<keyword evidence="6 11" id="KW-0067">ATP-binding</keyword>
<accession>A0AAW5JL07</accession>
<dbReference type="InterPro" id="IPR000629">
    <property type="entry name" value="RNA-helicase_DEAD-box_CS"/>
</dbReference>
<keyword evidence="2" id="KW-0963">Cytoplasm</keyword>
<dbReference type="Pfam" id="PF00271">
    <property type="entry name" value="Helicase_C"/>
    <property type="match status" value="1"/>
</dbReference>
<dbReference type="EC" id="3.6.4.13" evidence="1"/>
<evidence type="ECO:0000256" key="1">
    <source>
        <dbReference type="ARBA" id="ARBA00012552"/>
    </source>
</evidence>
<dbReference type="GO" id="GO:0005524">
    <property type="term" value="F:ATP binding"/>
    <property type="evidence" value="ECO:0007669"/>
    <property type="project" value="UniProtKB-KW"/>
</dbReference>
<dbReference type="AlphaFoldDB" id="A0AAW5JL07"/>
<feature type="domain" description="DEAD-box RNA helicase Q" evidence="15">
    <location>
        <begin position="1"/>
        <end position="29"/>
    </location>
</feature>
<dbReference type="GO" id="GO:0016787">
    <property type="term" value="F:hydrolase activity"/>
    <property type="evidence" value="ECO:0007669"/>
    <property type="project" value="UniProtKB-KW"/>
</dbReference>
<dbReference type="PROSITE" id="PS51195">
    <property type="entry name" value="Q_MOTIF"/>
    <property type="match status" value="1"/>
</dbReference>
<feature type="compositionally biased region" description="Basic residues" evidence="12">
    <location>
        <begin position="547"/>
        <end position="558"/>
    </location>
</feature>
<feature type="compositionally biased region" description="Low complexity" evidence="12">
    <location>
        <begin position="414"/>
        <end position="428"/>
    </location>
</feature>
<dbReference type="Pfam" id="PF00270">
    <property type="entry name" value="DEAD"/>
    <property type="match status" value="1"/>
</dbReference>
<evidence type="ECO:0000256" key="11">
    <source>
        <dbReference type="RuleBase" id="RU000492"/>
    </source>
</evidence>
<dbReference type="GO" id="GO:0005829">
    <property type="term" value="C:cytosol"/>
    <property type="evidence" value="ECO:0007669"/>
    <property type="project" value="TreeGrafter"/>
</dbReference>
<comment type="similarity">
    <text evidence="7 11">Belongs to the DEAD box helicase family.</text>
</comment>
<keyword evidence="3 11" id="KW-0547">Nucleotide-binding</keyword>
<evidence type="ECO:0000313" key="17">
    <source>
        <dbReference type="Proteomes" id="UP001204562"/>
    </source>
</evidence>
<evidence type="ECO:0000259" key="13">
    <source>
        <dbReference type="PROSITE" id="PS51192"/>
    </source>
</evidence>
<sequence length="588" mass="64333">MKFNELGLIAPILKALTAQGYAEPTPIQRQAIPPALKGRDVLGCAQTGTGKTCAFAAPILQRLHADVVVGPRYIRALILTPTRELALQIQECFEAYGKNLPLRSAVIFGGVGQQPQVDQIKKGLDILVATPGRLLDLQGQGLLDLGRVEIFVLDEADRMLDMGFIHDVRRVLKLLPAKKQTLFFSATMPPEVMELVNALLRDPVKVAVDPVSSPVEVIRQSLYFVDKGNKTKLLSHLVRELEVKNALVFTRTKHGANKVASDLVKSGITAAAIHGNKSQTARQQALADFKAGKVQCLVATDIAARGIDIEELSHVFNYNLPEVPETYVHRIGRTGRAGHGGTAISFCDFAEREYRKGIEKLIGKKLPVVEGHPWPMEVFEAPRDAKGRTVNADDAEARAAARERKALRDAAQKRAQPVPAPEAAAPTPARKKRKPNWQKAEGERAGRLDAVLPERSAGPVEADYGDFNRPDPLGEDRIMDATARLLAPRPRMFSQRPEAPAPERRARKKNKSAAGPAAEPQERPAQGGRGKRREEGKSAVPAPVQAVKKRHDRGRGHRAGPVMPTRSSSVKDSTEQPSLMKPYYLNDD</sequence>
<evidence type="ECO:0000256" key="9">
    <source>
        <dbReference type="ARBA" id="ARBA00067932"/>
    </source>
</evidence>
<dbReference type="CDD" id="cd18787">
    <property type="entry name" value="SF2_C_DEAD"/>
    <property type="match status" value="1"/>
</dbReference>
<reference evidence="16" key="1">
    <citation type="submission" date="2022-06" db="EMBL/GenBank/DDBJ databases">
        <title>Isolation of gut microbiota from human fecal samples.</title>
        <authorList>
            <person name="Pamer E.G."/>
            <person name="Barat B."/>
            <person name="Waligurski E."/>
            <person name="Medina S."/>
            <person name="Paddock L."/>
            <person name="Mostad J."/>
        </authorList>
    </citation>
    <scope>NUCLEOTIDE SEQUENCE</scope>
    <source>
        <strain evidence="16">DFI.9.91</strain>
    </source>
</reference>
<dbReference type="GO" id="GO:0003723">
    <property type="term" value="F:RNA binding"/>
    <property type="evidence" value="ECO:0007669"/>
    <property type="project" value="UniProtKB-ARBA"/>
</dbReference>
<dbReference type="CDD" id="cd00268">
    <property type="entry name" value="DEADc"/>
    <property type="match status" value="1"/>
</dbReference>
<feature type="short sequence motif" description="Q motif" evidence="10">
    <location>
        <begin position="1"/>
        <end position="29"/>
    </location>
</feature>
<dbReference type="FunFam" id="3.40.50.300:FF:000108">
    <property type="entry name" value="ATP-dependent RNA helicase RhlE"/>
    <property type="match status" value="1"/>
</dbReference>
<dbReference type="SMART" id="SM00490">
    <property type="entry name" value="HELICc"/>
    <property type="match status" value="1"/>
</dbReference>
<evidence type="ECO:0000256" key="7">
    <source>
        <dbReference type="ARBA" id="ARBA00038437"/>
    </source>
</evidence>